<reference evidence="1 2" key="1">
    <citation type="submission" date="2016-11" db="EMBL/GenBank/DDBJ databases">
        <title>The macronuclear genome of Stentor coeruleus: a giant cell with tiny introns.</title>
        <authorList>
            <person name="Slabodnick M."/>
            <person name="Ruby J.G."/>
            <person name="Reiff S.B."/>
            <person name="Swart E.C."/>
            <person name="Gosai S."/>
            <person name="Prabakaran S."/>
            <person name="Witkowska E."/>
            <person name="Larue G.E."/>
            <person name="Fisher S."/>
            <person name="Freeman R.M."/>
            <person name="Gunawardena J."/>
            <person name="Chu W."/>
            <person name="Stover N.A."/>
            <person name="Gregory B.D."/>
            <person name="Nowacki M."/>
            <person name="Derisi J."/>
            <person name="Roy S.W."/>
            <person name="Marshall W.F."/>
            <person name="Sood P."/>
        </authorList>
    </citation>
    <scope>NUCLEOTIDE SEQUENCE [LARGE SCALE GENOMIC DNA]</scope>
    <source>
        <strain evidence="1">WM001</strain>
    </source>
</reference>
<evidence type="ECO:0000313" key="2">
    <source>
        <dbReference type="Proteomes" id="UP000187209"/>
    </source>
</evidence>
<sequence length="115" mass="13399">MGCKISQLPKDIEEALKDQKSNLETLYNSFQPMEEDIQSAIHKKKDNYIKIQEILRWKDESEKKIAKLEKILKNMQTGAENNSEDILINLNSVEIEIEDQHEELLTIINELKSLS</sequence>
<organism evidence="1 2">
    <name type="scientific">Stentor coeruleus</name>
    <dbReference type="NCBI Taxonomy" id="5963"/>
    <lineage>
        <taxon>Eukaryota</taxon>
        <taxon>Sar</taxon>
        <taxon>Alveolata</taxon>
        <taxon>Ciliophora</taxon>
        <taxon>Postciliodesmatophora</taxon>
        <taxon>Heterotrichea</taxon>
        <taxon>Heterotrichida</taxon>
        <taxon>Stentoridae</taxon>
        <taxon>Stentor</taxon>
    </lineage>
</organism>
<keyword evidence="2" id="KW-1185">Reference proteome</keyword>
<dbReference type="Proteomes" id="UP000187209">
    <property type="component" value="Unassembled WGS sequence"/>
</dbReference>
<accession>A0A1R2B293</accession>
<evidence type="ECO:0000313" key="1">
    <source>
        <dbReference type="EMBL" id="OMJ70898.1"/>
    </source>
</evidence>
<gene>
    <name evidence="1" type="ORF">SteCoe_31038</name>
</gene>
<proteinExistence type="predicted"/>
<protein>
    <submittedName>
        <fullName evidence="1">Uncharacterized protein</fullName>
    </submittedName>
</protein>
<dbReference type="EMBL" id="MPUH01001044">
    <property type="protein sequence ID" value="OMJ70898.1"/>
    <property type="molecule type" value="Genomic_DNA"/>
</dbReference>
<name>A0A1R2B293_9CILI</name>
<comment type="caution">
    <text evidence="1">The sequence shown here is derived from an EMBL/GenBank/DDBJ whole genome shotgun (WGS) entry which is preliminary data.</text>
</comment>
<dbReference type="AlphaFoldDB" id="A0A1R2B293"/>